<evidence type="ECO:0000259" key="8">
    <source>
        <dbReference type="SMART" id="SM00849"/>
    </source>
</evidence>
<dbReference type="CDD" id="cd07731">
    <property type="entry name" value="ComA-like_MBL-fold"/>
    <property type="match status" value="1"/>
</dbReference>
<accession>A0AAJ0XBH9</accession>
<dbReference type="InterPro" id="IPR004797">
    <property type="entry name" value="Competence_ComEC/Rec2"/>
</dbReference>
<keyword evidence="2" id="KW-1003">Cell membrane</keyword>
<feature type="transmembrane region" description="Helical" evidence="7">
    <location>
        <begin position="266"/>
        <end position="286"/>
    </location>
</feature>
<feature type="transmembrane region" description="Helical" evidence="7">
    <location>
        <begin position="354"/>
        <end position="385"/>
    </location>
</feature>
<dbReference type="SMART" id="SM00849">
    <property type="entry name" value="Lactamase_B"/>
    <property type="match status" value="1"/>
</dbReference>
<dbReference type="AlphaFoldDB" id="A0AAJ0XBH9"/>
<evidence type="ECO:0000256" key="4">
    <source>
        <dbReference type="ARBA" id="ARBA00022989"/>
    </source>
</evidence>
<feature type="domain" description="Metallo-beta-lactamase" evidence="8">
    <location>
        <begin position="546"/>
        <end position="732"/>
    </location>
</feature>
<keyword evidence="3 7" id="KW-0812">Transmembrane</keyword>
<dbReference type="Pfam" id="PF00753">
    <property type="entry name" value="Lactamase_B"/>
    <property type="match status" value="1"/>
</dbReference>
<feature type="transmembrane region" description="Helical" evidence="7">
    <location>
        <begin position="307"/>
        <end position="325"/>
    </location>
</feature>
<feature type="region of interest" description="Disordered" evidence="6">
    <location>
        <begin position="1"/>
        <end position="22"/>
    </location>
</feature>
<dbReference type="InterPro" id="IPR025405">
    <property type="entry name" value="DUF4131"/>
</dbReference>
<reference evidence="9" key="2">
    <citation type="journal article" date="2020" name="Microorganisms">
        <title>Osmotic Adaptation and Compatible Solute Biosynthesis of Phototrophic Bacteria as Revealed from Genome Analyses.</title>
        <authorList>
            <person name="Imhoff J.F."/>
            <person name="Rahn T."/>
            <person name="Kunzel S."/>
            <person name="Keller A."/>
            <person name="Neulinger S.C."/>
        </authorList>
    </citation>
    <scope>NUCLEOTIDE SEQUENCE</scope>
    <source>
        <strain evidence="9">DSM 11080</strain>
    </source>
</reference>
<evidence type="ECO:0000313" key="9">
    <source>
        <dbReference type="EMBL" id="MBK1706413.1"/>
    </source>
</evidence>
<dbReference type="GO" id="GO:0005886">
    <property type="term" value="C:plasma membrane"/>
    <property type="evidence" value="ECO:0007669"/>
    <property type="project" value="UniProtKB-SubCell"/>
</dbReference>
<organism evidence="9 10">
    <name type="scientific">Halochromatium glycolicum</name>
    <dbReference type="NCBI Taxonomy" id="85075"/>
    <lineage>
        <taxon>Bacteria</taxon>
        <taxon>Pseudomonadati</taxon>
        <taxon>Pseudomonadota</taxon>
        <taxon>Gammaproteobacteria</taxon>
        <taxon>Chromatiales</taxon>
        <taxon>Chromatiaceae</taxon>
        <taxon>Halochromatium</taxon>
    </lineage>
</organism>
<dbReference type="NCBIfam" id="TIGR00361">
    <property type="entry name" value="ComEC_Rec2"/>
    <property type="match status" value="1"/>
</dbReference>
<dbReference type="Gene3D" id="3.60.15.10">
    <property type="entry name" value="Ribonuclease Z/Hydroxyacylglutathione hydrolase-like"/>
    <property type="match status" value="1"/>
</dbReference>
<feature type="transmembrane region" description="Helical" evidence="7">
    <location>
        <begin position="397"/>
        <end position="419"/>
    </location>
</feature>
<evidence type="ECO:0000256" key="2">
    <source>
        <dbReference type="ARBA" id="ARBA00022475"/>
    </source>
</evidence>
<name>A0AAJ0XBH9_9GAMM</name>
<keyword evidence="5 7" id="KW-0472">Membrane</keyword>
<feature type="transmembrane region" description="Helical" evidence="7">
    <location>
        <begin position="431"/>
        <end position="456"/>
    </location>
</feature>
<feature type="transmembrane region" description="Helical" evidence="7">
    <location>
        <begin position="331"/>
        <end position="347"/>
    </location>
</feature>
<dbReference type="EMBL" id="NRSJ01000041">
    <property type="protein sequence ID" value="MBK1706413.1"/>
    <property type="molecule type" value="Genomic_DNA"/>
</dbReference>
<dbReference type="InterPro" id="IPR001279">
    <property type="entry name" value="Metallo-B-lactamas"/>
</dbReference>
<dbReference type="InterPro" id="IPR036866">
    <property type="entry name" value="RibonucZ/Hydroxyglut_hydro"/>
</dbReference>
<dbReference type="InterPro" id="IPR004477">
    <property type="entry name" value="ComEC_N"/>
</dbReference>
<dbReference type="Pfam" id="PF13567">
    <property type="entry name" value="DUF4131"/>
    <property type="match status" value="1"/>
</dbReference>
<evidence type="ECO:0000256" key="3">
    <source>
        <dbReference type="ARBA" id="ARBA00022692"/>
    </source>
</evidence>
<feature type="transmembrane region" description="Helical" evidence="7">
    <location>
        <begin position="51"/>
        <end position="68"/>
    </location>
</feature>
<dbReference type="PANTHER" id="PTHR30619:SF1">
    <property type="entry name" value="RECOMBINATION PROTEIN 2"/>
    <property type="match status" value="1"/>
</dbReference>
<reference evidence="9" key="1">
    <citation type="submission" date="2017-08" db="EMBL/GenBank/DDBJ databases">
        <authorList>
            <person name="Imhoff J.F."/>
            <person name="Rahn T."/>
            <person name="Kuenzel S."/>
            <person name="Neulinger S.C."/>
        </authorList>
    </citation>
    <scope>NUCLEOTIDE SEQUENCE</scope>
    <source>
        <strain evidence="9">DSM 11080</strain>
    </source>
</reference>
<dbReference type="GO" id="GO:0030420">
    <property type="term" value="P:establishment of competence for transformation"/>
    <property type="evidence" value="ECO:0007669"/>
    <property type="project" value="InterPro"/>
</dbReference>
<evidence type="ECO:0000256" key="6">
    <source>
        <dbReference type="SAM" id="MobiDB-lite"/>
    </source>
</evidence>
<dbReference type="InterPro" id="IPR052159">
    <property type="entry name" value="Competence_DNA_uptake"/>
</dbReference>
<dbReference type="PANTHER" id="PTHR30619">
    <property type="entry name" value="DNA INTERNALIZATION/COMPETENCE PROTEIN COMEC/REC2"/>
    <property type="match status" value="1"/>
</dbReference>
<dbReference type="Proteomes" id="UP001296776">
    <property type="component" value="Unassembled WGS sequence"/>
</dbReference>
<gene>
    <name evidence="9" type="ORF">CKO40_18115</name>
</gene>
<protein>
    <submittedName>
        <fullName evidence="9">DNA internalization-related competence protein ComEC/Rec2</fullName>
    </submittedName>
</protein>
<feature type="compositionally biased region" description="Low complexity" evidence="6">
    <location>
        <begin position="12"/>
        <end position="21"/>
    </location>
</feature>
<dbReference type="NCBIfam" id="TIGR00360">
    <property type="entry name" value="ComEC_N-term"/>
    <property type="match status" value="1"/>
</dbReference>
<evidence type="ECO:0000256" key="1">
    <source>
        <dbReference type="ARBA" id="ARBA00004651"/>
    </source>
</evidence>
<dbReference type="InterPro" id="IPR035681">
    <property type="entry name" value="ComA-like_MBL"/>
</dbReference>
<evidence type="ECO:0000256" key="5">
    <source>
        <dbReference type="ARBA" id="ARBA00023136"/>
    </source>
</evidence>
<feature type="transmembrane region" description="Helical" evidence="7">
    <location>
        <begin position="492"/>
        <end position="511"/>
    </location>
</feature>
<keyword evidence="10" id="KW-1185">Reference proteome</keyword>
<feature type="transmembrane region" description="Helical" evidence="7">
    <location>
        <begin position="74"/>
        <end position="95"/>
    </location>
</feature>
<evidence type="ECO:0000256" key="7">
    <source>
        <dbReference type="SAM" id="Phobius"/>
    </source>
</evidence>
<dbReference type="RefSeq" id="WP_200347861.1">
    <property type="nucleotide sequence ID" value="NZ_NRSJ01000041.1"/>
</dbReference>
<comment type="subcellular location">
    <subcellularLocation>
        <location evidence="1">Cell membrane</location>
        <topology evidence="1">Multi-pass membrane protein</topology>
    </subcellularLocation>
</comment>
<keyword evidence="4 7" id="KW-1133">Transmembrane helix</keyword>
<feature type="transmembrane region" description="Helical" evidence="7">
    <location>
        <begin position="28"/>
        <end position="46"/>
    </location>
</feature>
<dbReference type="Pfam" id="PF03772">
    <property type="entry name" value="Competence"/>
    <property type="match status" value="1"/>
</dbReference>
<evidence type="ECO:0000313" key="10">
    <source>
        <dbReference type="Proteomes" id="UP001296776"/>
    </source>
</evidence>
<proteinExistence type="predicted"/>
<dbReference type="SUPFAM" id="SSF56281">
    <property type="entry name" value="Metallo-hydrolase/oxidoreductase"/>
    <property type="match status" value="1"/>
</dbReference>
<comment type="caution">
    <text evidence="9">The sequence shown here is derived from an EMBL/GenBank/DDBJ whole genome shotgun (WGS) entry which is preliminary data.</text>
</comment>
<sequence>MSQPSAPAIVAQSDQSDQSDQVRGADSAPLAVIGLGFAIGVGVYFLQSQPAPAAAIALLLLLAGIGLVSRRIAWALAALVIGFCWAHLWVCGLLCQPFPPALAKQDVVLTGRIASLPDANAARTRFLFDVNHLRHQGHPVDFRGRVRLSWYRGAPPLEAGEQWRLTARLKPRHGFVNPGGFDYERWLFRHQVQATGYVRSDEGNARLASRPGRYWLDRWRQALRERLQQGLPDGVGAALVPALVIGDRGKLTPAQWAVFSRTGTSHLIAISGLHVGLISGFIFLLVRRVWTWLPGLTLRVAAPRAGALAALAAALGYAALAGFAISTQRALVMLAVVLLAVIMSRTLRPWNALLLALAAVLLIDPAAVLDYGFWLSFGAVAALLYALGGRLGPPGLIARWGAAQWAVALGLLPMLIAFFGRASLIAPLVNLIAVPLFGLLLPIILLSALLLLVSGWTGPLAVVDWLLSQGYAGLTWAADRPWAAASLGSRPGWVWLLAALASLLLLAPRGIPGRWLGVPLLLPLWLVRPPTPPQGALEVTLLDVGQGLAGVLRTRQHCLVYDAGPRFPSGFNTGEAVVAPYLRHQGIDRVDILLISHADQDHAGGMQGLLRSVPARQVLSGEPDELEGAPIEPCRTGQRWHWDGVEFAILHPSGQVESGNDSSCVLQVTLGETSLLWPGDAEAAVEQQLVRKYGPDLQSELLIAAHHGSASSSTAPFLSAVSPSWVLFSMGWLNRFGFPAQTVRERVTELGARTLDTASSGAIAFQIDPDGRIGAPRRHRSVADRLWRHHPEPAKAAVARPAE</sequence>